<evidence type="ECO:0000313" key="2">
    <source>
        <dbReference type="EMBL" id="RZF32766.1"/>
    </source>
</evidence>
<proteinExistence type="predicted"/>
<name>A0A482WHQ8_LAOST</name>
<dbReference type="Proteomes" id="UP000291343">
    <property type="component" value="Unassembled WGS sequence"/>
</dbReference>
<reference evidence="2 3" key="1">
    <citation type="journal article" date="2017" name="Gigascience">
        <title>Genome sequence of the small brown planthopper, Laodelphax striatellus.</title>
        <authorList>
            <person name="Zhu J."/>
            <person name="Jiang F."/>
            <person name="Wang X."/>
            <person name="Yang P."/>
            <person name="Bao Y."/>
            <person name="Zhao W."/>
            <person name="Wang W."/>
            <person name="Lu H."/>
            <person name="Wang Q."/>
            <person name="Cui N."/>
            <person name="Li J."/>
            <person name="Chen X."/>
            <person name="Luo L."/>
            <person name="Yu J."/>
            <person name="Kang L."/>
            <person name="Cui F."/>
        </authorList>
    </citation>
    <scope>NUCLEOTIDE SEQUENCE [LARGE SCALE GENOMIC DNA]</scope>
    <source>
        <strain evidence="2">Lst14</strain>
    </source>
</reference>
<dbReference type="AlphaFoldDB" id="A0A482WHQ8"/>
<gene>
    <name evidence="2" type="ORF">LSTR_LSTR009875</name>
</gene>
<dbReference type="InParanoid" id="A0A482WHQ8"/>
<keyword evidence="3" id="KW-1185">Reference proteome</keyword>
<protein>
    <submittedName>
        <fullName evidence="2">Uncharacterized protein</fullName>
    </submittedName>
</protein>
<dbReference type="EMBL" id="QKKF02036007">
    <property type="protein sequence ID" value="RZF32766.1"/>
    <property type="molecule type" value="Genomic_DNA"/>
</dbReference>
<evidence type="ECO:0000256" key="1">
    <source>
        <dbReference type="SAM" id="MobiDB-lite"/>
    </source>
</evidence>
<sequence length="129" mass="14307">MAPHTSFPLPPNNDPEYSRNSPKYPPEYLPRLEAGAVNLYTHSSLPHEISCLHWMTPWGGPFAPSPPPLLYELCGGRVRGTESTLQKEFAIQYKRATSRINLQSALWQAGCVGDSAALIPLSESCRSFH</sequence>
<organism evidence="2 3">
    <name type="scientific">Laodelphax striatellus</name>
    <name type="common">Small brown planthopper</name>
    <name type="synonym">Delphax striatella</name>
    <dbReference type="NCBI Taxonomy" id="195883"/>
    <lineage>
        <taxon>Eukaryota</taxon>
        <taxon>Metazoa</taxon>
        <taxon>Ecdysozoa</taxon>
        <taxon>Arthropoda</taxon>
        <taxon>Hexapoda</taxon>
        <taxon>Insecta</taxon>
        <taxon>Pterygota</taxon>
        <taxon>Neoptera</taxon>
        <taxon>Paraneoptera</taxon>
        <taxon>Hemiptera</taxon>
        <taxon>Auchenorrhyncha</taxon>
        <taxon>Fulgoroidea</taxon>
        <taxon>Delphacidae</taxon>
        <taxon>Criomorphinae</taxon>
        <taxon>Laodelphax</taxon>
    </lineage>
</organism>
<feature type="region of interest" description="Disordered" evidence="1">
    <location>
        <begin position="1"/>
        <end position="25"/>
    </location>
</feature>
<accession>A0A482WHQ8</accession>
<evidence type="ECO:0000313" key="3">
    <source>
        <dbReference type="Proteomes" id="UP000291343"/>
    </source>
</evidence>
<comment type="caution">
    <text evidence="2">The sequence shown here is derived from an EMBL/GenBank/DDBJ whole genome shotgun (WGS) entry which is preliminary data.</text>
</comment>